<reference evidence="1" key="1">
    <citation type="journal article" date="2021" name="Mol. Ecol. Resour.">
        <title>Apolygus lucorum genome provides insights into omnivorousness and mesophyll feeding.</title>
        <authorList>
            <person name="Liu Y."/>
            <person name="Liu H."/>
            <person name="Wang H."/>
            <person name="Huang T."/>
            <person name="Liu B."/>
            <person name="Yang B."/>
            <person name="Yin L."/>
            <person name="Li B."/>
            <person name="Zhang Y."/>
            <person name="Zhang S."/>
            <person name="Jiang F."/>
            <person name="Zhang X."/>
            <person name="Ren Y."/>
            <person name="Wang B."/>
            <person name="Wang S."/>
            <person name="Lu Y."/>
            <person name="Wu K."/>
            <person name="Fan W."/>
            <person name="Wang G."/>
        </authorList>
    </citation>
    <scope>NUCLEOTIDE SEQUENCE</scope>
    <source>
        <strain evidence="1">12Hb</strain>
    </source>
</reference>
<organism evidence="1 2">
    <name type="scientific">Apolygus lucorum</name>
    <name type="common">Small green plant bug</name>
    <name type="synonym">Lygocoris lucorum</name>
    <dbReference type="NCBI Taxonomy" id="248454"/>
    <lineage>
        <taxon>Eukaryota</taxon>
        <taxon>Metazoa</taxon>
        <taxon>Ecdysozoa</taxon>
        <taxon>Arthropoda</taxon>
        <taxon>Hexapoda</taxon>
        <taxon>Insecta</taxon>
        <taxon>Pterygota</taxon>
        <taxon>Neoptera</taxon>
        <taxon>Paraneoptera</taxon>
        <taxon>Hemiptera</taxon>
        <taxon>Heteroptera</taxon>
        <taxon>Panheteroptera</taxon>
        <taxon>Cimicomorpha</taxon>
        <taxon>Miridae</taxon>
        <taxon>Mirini</taxon>
        <taxon>Apolygus</taxon>
    </lineage>
</organism>
<keyword evidence="2" id="KW-1185">Reference proteome</keyword>
<gene>
    <name evidence="1" type="ORF">GE061_008666</name>
</gene>
<evidence type="ECO:0000313" key="1">
    <source>
        <dbReference type="EMBL" id="KAF6197700.1"/>
    </source>
</evidence>
<comment type="caution">
    <text evidence="1">The sequence shown here is derived from an EMBL/GenBank/DDBJ whole genome shotgun (WGS) entry which is preliminary data.</text>
</comment>
<evidence type="ECO:0000313" key="2">
    <source>
        <dbReference type="Proteomes" id="UP000466442"/>
    </source>
</evidence>
<dbReference type="EMBL" id="WIXP02000017">
    <property type="protein sequence ID" value="KAF6197700.1"/>
    <property type="molecule type" value="Genomic_DNA"/>
</dbReference>
<dbReference type="AlphaFoldDB" id="A0A8S9WJV2"/>
<sequence length="76" mass="8479">MKVVSKQSLFQQVSNRLQVEGLGRLATGTVINMTKDQIFNMRKDKLMRLNDLGLSRVPCAAFTSPSLPQNSCYDST</sequence>
<protein>
    <submittedName>
        <fullName evidence="1">Uncharacterized protein</fullName>
    </submittedName>
</protein>
<name>A0A8S9WJV2_APOLU</name>
<dbReference type="Proteomes" id="UP000466442">
    <property type="component" value="Unassembled WGS sequence"/>
</dbReference>
<proteinExistence type="predicted"/>
<accession>A0A8S9WJV2</accession>